<proteinExistence type="predicted"/>
<accession>A0A7X5LIU9</accession>
<dbReference type="EMBL" id="JAAAWN010000001">
    <property type="protein sequence ID" value="NDV89794.1"/>
    <property type="molecule type" value="Genomic_DNA"/>
</dbReference>
<sequence>MDVTYAKPSLFDYIGNTANSQNDLQAIVDKANESNALQDSLATFKGQISSDKVDGLLDDMEKGEAVLKGSQIANYLAFNRQKLAEELSEVAAKFGLEETAQISIKNQTLTVDENVDPRLQNYLDKDKRLGSLILQTSRLSQFSEWSEATTHATKMKEQGAGLAEIQDFLKTTRQVVTEDNALNFNSQAFSFSSEGRTANTIDTIAEQT</sequence>
<organism evidence="1 2">
    <name type="scientific">Alteromonas profundi</name>
    <dbReference type="NCBI Taxonomy" id="2696062"/>
    <lineage>
        <taxon>Bacteria</taxon>
        <taxon>Pseudomonadati</taxon>
        <taxon>Pseudomonadota</taxon>
        <taxon>Gammaproteobacteria</taxon>
        <taxon>Alteromonadales</taxon>
        <taxon>Alteromonadaceae</taxon>
        <taxon>Alteromonas/Salinimonas group</taxon>
        <taxon>Alteromonas</taxon>
    </lineage>
</organism>
<dbReference type="RefSeq" id="WP_163083385.1">
    <property type="nucleotide sequence ID" value="NZ_JAAAWN010000001.1"/>
</dbReference>
<dbReference type="Proteomes" id="UP000470213">
    <property type="component" value="Unassembled WGS sequence"/>
</dbReference>
<evidence type="ECO:0000313" key="1">
    <source>
        <dbReference type="EMBL" id="NDV89794.1"/>
    </source>
</evidence>
<evidence type="ECO:0000313" key="2">
    <source>
        <dbReference type="Proteomes" id="UP000470213"/>
    </source>
</evidence>
<gene>
    <name evidence="1" type="ORF">GTH32_01115</name>
</gene>
<reference evidence="1 2" key="1">
    <citation type="submission" date="2020-01" db="EMBL/GenBank/DDBJ databases">
        <authorList>
            <person name="Chen J."/>
            <person name="Zhu S."/>
            <person name="Yang J."/>
        </authorList>
    </citation>
    <scope>NUCLEOTIDE SEQUENCE [LARGE SCALE GENOMIC DNA]</scope>
    <source>
        <strain evidence="1 2">345S023</strain>
    </source>
</reference>
<dbReference type="AlphaFoldDB" id="A0A7X5LIU9"/>
<name>A0A7X5LIU9_9ALTE</name>
<protein>
    <submittedName>
        <fullName evidence="1">Uncharacterized protein</fullName>
    </submittedName>
</protein>
<keyword evidence="2" id="KW-1185">Reference proteome</keyword>
<comment type="caution">
    <text evidence="1">The sequence shown here is derived from an EMBL/GenBank/DDBJ whole genome shotgun (WGS) entry which is preliminary data.</text>
</comment>